<reference evidence="3" key="1">
    <citation type="submission" date="2017-02" db="EMBL/GenBank/DDBJ databases">
        <authorList>
            <person name="Varghese N."/>
            <person name="Submissions S."/>
        </authorList>
    </citation>
    <scope>NUCLEOTIDE SEQUENCE [LARGE SCALE GENOMIC DNA]</scope>
    <source>
        <strain evidence="3">DSM 24091</strain>
    </source>
</reference>
<dbReference type="Gene3D" id="3.20.20.140">
    <property type="entry name" value="Metal-dependent hydrolases"/>
    <property type="match status" value="1"/>
</dbReference>
<protein>
    <recommendedName>
        <fullName evidence="1">Amidohydrolase 3 domain-containing protein</fullName>
    </recommendedName>
</protein>
<organism evidence="2 3">
    <name type="scientific">Sphingobacterium nematocida</name>
    <dbReference type="NCBI Taxonomy" id="1513896"/>
    <lineage>
        <taxon>Bacteria</taxon>
        <taxon>Pseudomonadati</taxon>
        <taxon>Bacteroidota</taxon>
        <taxon>Sphingobacteriia</taxon>
        <taxon>Sphingobacteriales</taxon>
        <taxon>Sphingobacteriaceae</taxon>
        <taxon>Sphingobacterium</taxon>
    </lineage>
</organism>
<dbReference type="PANTHER" id="PTHR22642:SF2">
    <property type="entry name" value="PROTEIN LONG AFTER FAR-RED 3"/>
    <property type="match status" value="1"/>
</dbReference>
<sequence length="552" mass="62615">MKYTFFILLVAFLFTRCTSNTEVDLIVYNAKIYSVDSTFSIKEAFAVKNGIFIDIGSSKDILRRYKAKETIDANLSPVYPGFYDAHAHYFDLANLFQEVDLNGAKSMDEIVDRLKKYRNTHPDKKWIVGGGWDQNLWANKAFPTKDSLDKYFPDIPIYLLRVDYHAALVNSAALRTAHLDSVYDVQGGLISKDTNGKPDGLLIDNAMTLVSKHLPKYDESNTLKILQQAQDSLFAVGLTSIVDAGLTDEQIDFLKTFYSKNLLKIRDYAMILAEPTQVDRYIKEDPFDSDRLTIKSIKLLADGALGSRGACLLEDYHDAQTKGFLLHTAQQFDDAIKKLADSKFQVNIHAIGDSANRLILDLYGKYLSDNKARRWRIEHAQIIAANDFAKFNTFQIIPSIQPTHATSDMYWATQRLGEERIKGAYAYKDLLKQYGKVAIGSDFPIEHFNPLYGFHAAVARVDKEGFPLGGFQFENALSREEALRGMTIWAAYSCFQEKKRGSIEKGKDADFVILEKDIMEIPAEELRKVKTLRTVIAGETVFTNINNNKKWR</sequence>
<keyword evidence="3" id="KW-1185">Reference proteome</keyword>
<dbReference type="Gene3D" id="3.10.310.70">
    <property type="match status" value="1"/>
</dbReference>
<dbReference type="InterPro" id="IPR013108">
    <property type="entry name" value="Amidohydro_3"/>
</dbReference>
<dbReference type="SUPFAM" id="SSF51556">
    <property type="entry name" value="Metallo-dependent hydrolases"/>
    <property type="match status" value="1"/>
</dbReference>
<evidence type="ECO:0000259" key="1">
    <source>
        <dbReference type="Pfam" id="PF07969"/>
    </source>
</evidence>
<dbReference type="Gene3D" id="2.30.40.10">
    <property type="entry name" value="Urease, subunit C, domain 1"/>
    <property type="match status" value="1"/>
</dbReference>
<dbReference type="Pfam" id="PF07969">
    <property type="entry name" value="Amidohydro_3"/>
    <property type="match status" value="1"/>
</dbReference>
<dbReference type="SUPFAM" id="SSF51338">
    <property type="entry name" value="Composite domain of metallo-dependent hydrolases"/>
    <property type="match status" value="1"/>
</dbReference>
<dbReference type="PANTHER" id="PTHR22642">
    <property type="entry name" value="IMIDAZOLONEPROPIONASE"/>
    <property type="match status" value="1"/>
</dbReference>
<evidence type="ECO:0000313" key="2">
    <source>
        <dbReference type="EMBL" id="SKC00061.1"/>
    </source>
</evidence>
<evidence type="ECO:0000313" key="3">
    <source>
        <dbReference type="Proteomes" id="UP000190150"/>
    </source>
</evidence>
<name>A0A1T5FV80_9SPHI</name>
<dbReference type="GO" id="GO:0016810">
    <property type="term" value="F:hydrolase activity, acting on carbon-nitrogen (but not peptide) bonds"/>
    <property type="evidence" value="ECO:0007669"/>
    <property type="project" value="InterPro"/>
</dbReference>
<dbReference type="InterPro" id="IPR011059">
    <property type="entry name" value="Metal-dep_hydrolase_composite"/>
</dbReference>
<dbReference type="OrthoDB" id="9767366at2"/>
<dbReference type="CDD" id="cd01300">
    <property type="entry name" value="YtcJ_like"/>
    <property type="match status" value="1"/>
</dbReference>
<dbReference type="STRING" id="1513896.SAMN05660841_03538"/>
<gene>
    <name evidence="2" type="ORF">SAMN05660841_03538</name>
</gene>
<dbReference type="EMBL" id="FUZF01000019">
    <property type="protein sequence ID" value="SKC00061.1"/>
    <property type="molecule type" value="Genomic_DNA"/>
</dbReference>
<dbReference type="Proteomes" id="UP000190150">
    <property type="component" value="Unassembled WGS sequence"/>
</dbReference>
<dbReference type="InterPro" id="IPR032466">
    <property type="entry name" value="Metal_Hydrolase"/>
</dbReference>
<dbReference type="InterPro" id="IPR033932">
    <property type="entry name" value="YtcJ-like"/>
</dbReference>
<dbReference type="RefSeq" id="WP_079645128.1">
    <property type="nucleotide sequence ID" value="NZ_FUZF01000019.1"/>
</dbReference>
<dbReference type="AlphaFoldDB" id="A0A1T5FV80"/>
<feature type="domain" description="Amidohydrolase 3" evidence="1">
    <location>
        <begin position="69"/>
        <end position="542"/>
    </location>
</feature>
<proteinExistence type="predicted"/>
<accession>A0A1T5FV80</accession>